<name>A0A815HH73_9BILA</name>
<dbReference type="EMBL" id="CAJNOU010002877">
    <property type="protein sequence ID" value="CAF1355807.1"/>
    <property type="molecule type" value="Genomic_DNA"/>
</dbReference>
<dbReference type="Proteomes" id="UP000663889">
    <property type="component" value="Unassembled WGS sequence"/>
</dbReference>
<evidence type="ECO:0000313" key="6">
    <source>
        <dbReference type="Proteomes" id="UP000663882"/>
    </source>
</evidence>
<dbReference type="EMBL" id="CAJOBE010009670">
    <property type="protein sequence ID" value="CAF4090279.1"/>
    <property type="molecule type" value="Genomic_DNA"/>
</dbReference>
<protein>
    <recommendedName>
        <fullName evidence="1">Helix-turn-helix domain-containing protein</fullName>
    </recommendedName>
</protein>
<evidence type="ECO:0000313" key="5">
    <source>
        <dbReference type="EMBL" id="CAF4090279.1"/>
    </source>
</evidence>
<organism evidence="2 6">
    <name type="scientific">Rotaria sordida</name>
    <dbReference type="NCBI Taxonomy" id="392033"/>
    <lineage>
        <taxon>Eukaryota</taxon>
        <taxon>Metazoa</taxon>
        <taxon>Spiralia</taxon>
        <taxon>Gnathifera</taxon>
        <taxon>Rotifera</taxon>
        <taxon>Eurotatoria</taxon>
        <taxon>Bdelloidea</taxon>
        <taxon>Philodinida</taxon>
        <taxon>Philodinidae</taxon>
        <taxon>Rotaria</taxon>
    </lineage>
</organism>
<accession>A0A815HH73</accession>
<evidence type="ECO:0000313" key="3">
    <source>
        <dbReference type="EMBL" id="CAF1355807.1"/>
    </source>
</evidence>
<evidence type="ECO:0000313" key="4">
    <source>
        <dbReference type="EMBL" id="CAF4017945.1"/>
    </source>
</evidence>
<dbReference type="Proteomes" id="UP000663874">
    <property type="component" value="Unassembled WGS sequence"/>
</dbReference>
<dbReference type="AlphaFoldDB" id="A0A815HH73"/>
<comment type="caution">
    <text evidence="2">The sequence shown here is derived from an EMBL/GenBank/DDBJ whole genome shotgun (WGS) entry which is preliminary data.</text>
</comment>
<dbReference type="Proteomes" id="UP000663882">
    <property type="component" value="Unassembled WGS sequence"/>
</dbReference>
<sequence>MDMIGNQQPDIHFNMKIDSNVQFLNAYIENQNGTLYSRIYHDSNIQKYTLPYVIGNSKVAHSHWLRSSLIQAVRYCTSVHDFNQQRIYLEMTCLANGYSLEFIEKRINHFFQHFDAISLRSVLDQQVYKKLRHRLFNFISEQQHILNRNRELKQNNQCFRLSYLYEYGPKHKFNEELQEILSARLNPSNPSSKANKINIRLTTKLHHSLNALLSQQKPSHPLLSEKKL</sequence>
<dbReference type="EMBL" id="CAJOAX010007776">
    <property type="protein sequence ID" value="CAF4017945.1"/>
    <property type="molecule type" value="Genomic_DNA"/>
</dbReference>
<dbReference type="EMBL" id="CAJNOO010003735">
    <property type="protein sequence ID" value="CAF1352319.1"/>
    <property type="molecule type" value="Genomic_DNA"/>
</dbReference>
<dbReference type="Proteomes" id="UP000663823">
    <property type="component" value="Unassembled WGS sequence"/>
</dbReference>
<evidence type="ECO:0000259" key="1">
    <source>
        <dbReference type="Pfam" id="PF26215"/>
    </source>
</evidence>
<dbReference type="OrthoDB" id="9991893at2759"/>
<feature type="domain" description="Helix-turn-helix" evidence="1">
    <location>
        <begin position="64"/>
        <end position="108"/>
    </location>
</feature>
<gene>
    <name evidence="5" type="ORF">FNK824_LOCUS30853</name>
    <name evidence="4" type="ORF">OTI717_LOCUS29931</name>
    <name evidence="2" type="ORF">RFH988_LOCUS32368</name>
    <name evidence="3" type="ORF">SEV965_LOCUS29112</name>
</gene>
<evidence type="ECO:0000313" key="2">
    <source>
        <dbReference type="EMBL" id="CAF1352319.1"/>
    </source>
</evidence>
<proteinExistence type="predicted"/>
<reference evidence="2" key="1">
    <citation type="submission" date="2021-02" db="EMBL/GenBank/DDBJ databases">
        <authorList>
            <person name="Nowell W R."/>
        </authorList>
    </citation>
    <scope>NUCLEOTIDE SEQUENCE</scope>
</reference>
<dbReference type="InterPro" id="IPR058912">
    <property type="entry name" value="HTH_animal"/>
</dbReference>
<dbReference type="Pfam" id="PF26215">
    <property type="entry name" value="HTH_animal"/>
    <property type="match status" value="1"/>
</dbReference>